<dbReference type="AlphaFoldDB" id="A0A8J4Y5E0"/>
<dbReference type="EMBL" id="JACEEZ010011314">
    <property type="protein sequence ID" value="KAG0721360.1"/>
    <property type="molecule type" value="Genomic_DNA"/>
</dbReference>
<sequence>MLLDEGEDGRLRVFARTVWSLLRLCRHRHLDPRPGEFPVYRGETSSGRQQLPQEKRLKVTRVVSALDRTISSDRKRCTHNRFLTGCDLPAVSSSRLLSREGCISRLDPNDDWRVNEAL</sequence>
<dbReference type="Proteomes" id="UP000770661">
    <property type="component" value="Unassembled WGS sequence"/>
</dbReference>
<evidence type="ECO:0000313" key="2">
    <source>
        <dbReference type="Proteomes" id="UP000770661"/>
    </source>
</evidence>
<comment type="caution">
    <text evidence="1">The sequence shown here is derived from an EMBL/GenBank/DDBJ whole genome shotgun (WGS) entry which is preliminary data.</text>
</comment>
<protein>
    <submittedName>
        <fullName evidence="1">Uncharacterized protein</fullName>
    </submittedName>
</protein>
<gene>
    <name evidence="1" type="ORF">GWK47_046654</name>
</gene>
<evidence type="ECO:0000313" key="1">
    <source>
        <dbReference type="EMBL" id="KAG0721360.1"/>
    </source>
</evidence>
<keyword evidence="2" id="KW-1185">Reference proteome</keyword>
<organism evidence="1 2">
    <name type="scientific">Chionoecetes opilio</name>
    <name type="common">Atlantic snow crab</name>
    <name type="synonym">Cancer opilio</name>
    <dbReference type="NCBI Taxonomy" id="41210"/>
    <lineage>
        <taxon>Eukaryota</taxon>
        <taxon>Metazoa</taxon>
        <taxon>Ecdysozoa</taxon>
        <taxon>Arthropoda</taxon>
        <taxon>Crustacea</taxon>
        <taxon>Multicrustacea</taxon>
        <taxon>Malacostraca</taxon>
        <taxon>Eumalacostraca</taxon>
        <taxon>Eucarida</taxon>
        <taxon>Decapoda</taxon>
        <taxon>Pleocyemata</taxon>
        <taxon>Brachyura</taxon>
        <taxon>Eubrachyura</taxon>
        <taxon>Majoidea</taxon>
        <taxon>Majidae</taxon>
        <taxon>Chionoecetes</taxon>
    </lineage>
</organism>
<name>A0A8J4Y5E0_CHIOP</name>
<proteinExistence type="predicted"/>
<reference evidence="1" key="1">
    <citation type="submission" date="2020-07" db="EMBL/GenBank/DDBJ databases">
        <title>The High-quality genome of the commercially important snow crab, Chionoecetes opilio.</title>
        <authorList>
            <person name="Jeong J.-H."/>
            <person name="Ryu S."/>
        </authorList>
    </citation>
    <scope>NUCLEOTIDE SEQUENCE</scope>
    <source>
        <strain evidence="1">MADBK_172401_WGS</strain>
        <tissue evidence="1">Digestive gland</tissue>
    </source>
</reference>
<accession>A0A8J4Y5E0</accession>